<dbReference type="KEGG" id="orz:FNH13_08390"/>
<keyword evidence="4" id="KW-1185">Reference proteome</keyword>
<feature type="transmembrane region" description="Helical" evidence="2">
    <location>
        <begin position="48"/>
        <end position="66"/>
    </location>
</feature>
<sequence>MSAKNSTTEPKKRRFGRKNKKPRDPNNPGRWAQFKQVWTMTRKQDPAAMWWMLLAGLAVLLLALLVGLWLNMVIYCMIIGLPLALLAALFVLARKAEQAAFSQIEGQPGATSAVMGTLRRGWYYDQEPVAAEASGKVRGMRDLHNAAMVFRAVGRPGVVLLSEGPSAGAKRLVDSERRRVTRIVGDEVPVHVLRIGRGEGEIRLSKIVKAMKKLDKSITKEEAVVVHKRLKAIGASKPPLPAGVDPRKARMDRRALRGR</sequence>
<dbReference type="EMBL" id="CP041616">
    <property type="protein sequence ID" value="QDO88359.1"/>
    <property type="molecule type" value="Genomic_DNA"/>
</dbReference>
<dbReference type="RefSeq" id="WP_143783037.1">
    <property type="nucleotide sequence ID" value="NZ_CP041616.1"/>
</dbReference>
<evidence type="ECO:0000313" key="4">
    <source>
        <dbReference type="Proteomes" id="UP000315395"/>
    </source>
</evidence>
<evidence type="ECO:0000256" key="1">
    <source>
        <dbReference type="SAM" id="MobiDB-lite"/>
    </source>
</evidence>
<feature type="region of interest" description="Disordered" evidence="1">
    <location>
        <begin position="236"/>
        <end position="259"/>
    </location>
</feature>
<feature type="compositionally biased region" description="Basic residues" evidence="1">
    <location>
        <begin position="11"/>
        <end position="21"/>
    </location>
</feature>
<protein>
    <submittedName>
        <fullName evidence="3">DUF4191 family protein</fullName>
    </submittedName>
</protein>
<dbReference type="AlphaFoldDB" id="A0A516GA03"/>
<dbReference type="Pfam" id="PF13829">
    <property type="entry name" value="DUF4191"/>
    <property type="match status" value="1"/>
</dbReference>
<keyword evidence="2" id="KW-0472">Membrane</keyword>
<dbReference type="InterPro" id="IPR025445">
    <property type="entry name" value="DUF4191"/>
</dbReference>
<gene>
    <name evidence="3" type="ORF">FNH13_08390</name>
</gene>
<name>A0A516GA03_9MICO</name>
<evidence type="ECO:0000313" key="3">
    <source>
        <dbReference type="EMBL" id="QDO88359.1"/>
    </source>
</evidence>
<keyword evidence="2" id="KW-1133">Transmembrane helix</keyword>
<feature type="transmembrane region" description="Helical" evidence="2">
    <location>
        <begin position="72"/>
        <end position="93"/>
    </location>
</feature>
<feature type="region of interest" description="Disordered" evidence="1">
    <location>
        <begin position="1"/>
        <end position="30"/>
    </location>
</feature>
<proteinExistence type="predicted"/>
<accession>A0A516GA03</accession>
<reference evidence="3 4" key="1">
    <citation type="submission" date="2019-07" db="EMBL/GenBank/DDBJ databases">
        <title>complete genome sequencing of Ornithinimicrobium sp. H23M54.</title>
        <authorList>
            <person name="Bae J.-W."/>
            <person name="Lee S.-Y."/>
        </authorList>
    </citation>
    <scope>NUCLEOTIDE SEQUENCE [LARGE SCALE GENOMIC DNA]</scope>
    <source>
        <strain evidence="3 4">H23M54</strain>
    </source>
</reference>
<keyword evidence="2" id="KW-0812">Transmembrane</keyword>
<dbReference type="Proteomes" id="UP000315395">
    <property type="component" value="Chromosome"/>
</dbReference>
<evidence type="ECO:0000256" key="2">
    <source>
        <dbReference type="SAM" id="Phobius"/>
    </source>
</evidence>
<feature type="compositionally biased region" description="Basic and acidic residues" evidence="1">
    <location>
        <begin position="245"/>
        <end position="259"/>
    </location>
</feature>
<dbReference type="OrthoDB" id="8479889at2"/>
<organism evidence="3 4">
    <name type="scientific">Ornithinimicrobium ciconiae</name>
    <dbReference type="NCBI Taxonomy" id="2594265"/>
    <lineage>
        <taxon>Bacteria</taxon>
        <taxon>Bacillati</taxon>
        <taxon>Actinomycetota</taxon>
        <taxon>Actinomycetes</taxon>
        <taxon>Micrococcales</taxon>
        <taxon>Ornithinimicrobiaceae</taxon>
        <taxon>Ornithinimicrobium</taxon>
    </lineage>
</organism>